<evidence type="ECO:0000256" key="6">
    <source>
        <dbReference type="ARBA" id="ARBA00022917"/>
    </source>
</evidence>
<accession>A0A212K644</accession>
<dbReference type="GO" id="GO:0050566">
    <property type="term" value="F:asparaginyl-tRNA synthase (glutamine-hydrolyzing) activity"/>
    <property type="evidence" value="ECO:0007669"/>
    <property type="project" value="RHEA"/>
</dbReference>
<dbReference type="NCBIfam" id="NF004012">
    <property type="entry name" value="PRK05477.1-2"/>
    <property type="match status" value="1"/>
</dbReference>
<name>A0A212K644_9FIRM</name>
<keyword evidence="5 10" id="KW-0067">ATP-binding</keyword>
<dbReference type="InterPro" id="IPR017959">
    <property type="entry name" value="Asn/Gln-tRNA_amidoTrfase_suB/E"/>
</dbReference>
<dbReference type="NCBIfam" id="TIGR00133">
    <property type="entry name" value="gatB"/>
    <property type="match status" value="1"/>
</dbReference>
<dbReference type="SUPFAM" id="SSF55931">
    <property type="entry name" value="Glutamine synthetase/guanido kinase"/>
    <property type="match status" value="1"/>
</dbReference>
<feature type="domain" description="Asn/Gln amidotransferase" evidence="11">
    <location>
        <begin position="322"/>
        <end position="469"/>
    </location>
</feature>
<dbReference type="Gene3D" id="1.10.10.410">
    <property type="match status" value="1"/>
</dbReference>
<evidence type="ECO:0000259" key="11">
    <source>
        <dbReference type="SMART" id="SM00845"/>
    </source>
</evidence>
<dbReference type="InterPro" id="IPR006075">
    <property type="entry name" value="Asn/Gln-tRNA_Trfase_suB/E_cat"/>
</dbReference>
<dbReference type="Pfam" id="PF02934">
    <property type="entry name" value="GatB_N"/>
    <property type="match status" value="1"/>
</dbReference>
<dbReference type="InterPro" id="IPR042114">
    <property type="entry name" value="GatB_C_1"/>
</dbReference>
<proteinExistence type="inferred from homology"/>
<dbReference type="FunFam" id="1.10.150.380:FF:000001">
    <property type="entry name" value="Aspartyl/glutamyl-tRNA(Asn/Gln) amidotransferase subunit B"/>
    <property type="match status" value="1"/>
</dbReference>
<dbReference type="InterPro" id="IPR017958">
    <property type="entry name" value="Gln-tRNA_amidoTrfase_suB_CS"/>
</dbReference>
<protein>
    <recommendedName>
        <fullName evidence="10">Aspartyl/glutamyl-tRNA(Asn/Gln) amidotransferase subunit B</fullName>
        <shortName evidence="10">Asp/Glu-ADT subunit B</shortName>
        <ecNumber evidence="10">6.3.5.-</ecNumber>
    </recommendedName>
</protein>
<dbReference type="InterPro" id="IPR018027">
    <property type="entry name" value="Asn/Gln_amidotransferase"/>
</dbReference>
<evidence type="ECO:0000256" key="4">
    <source>
        <dbReference type="ARBA" id="ARBA00022741"/>
    </source>
</evidence>
<evidence type="ECO:0000313" key="12">
    <source>
        <dbReference type="EMBL" id="SBW07194.1"/>
    </source>
</evidence>
<dbReference type="HAMAP" id="MF_00121">
    <property type="entry name" value="GatB"/>
    <property type="match status" value="1"/>
</dbReference>
<sequence length="471" mass="50904">MTWETIIGLETHVELSTSTKLFCGCTTAFGAAPNTQCCGVCAGLPGALPTLNAQAVEYAVKAALALGCTITQWFGFDRKHYFYPDLPKGYQITQLRTPIGRDGMVTLPGGMVRIHEMHLEEDAGKLKRDAEGEAQCDYNRCGVPLIEIVTHPDFRGPGEVVAYLEALRAILQYLGVSDCKMQEGSLRCDVNISVRPTGSAALGTRTELKNLGSLRAIAQAIEHESARQIALLEAGGTVLQETRHWDEDAGTSNPARSKEDAADYRYLPEPDLPAVELSEAYISALATAQPELPGARRARYGREYGLGEYDAEMLTSQRALADLFEGAVALGAPPKQCANWILGEVLRALSSRGLEMVELPLSSRTLARLIKLVAIGTLNRNTAAAVLDAVFDSDGDIDAYVRVHGLEQIGDTTLIGRAAEEALAAYPKSVEDYRTGKEKAIVFLVGQVMRKLGGKADPQAVNRAVRERLNG</sequence>
<dbReference type="PANTHER" id="PTHR11659">
    <property type="entry name" value="GLUTAMYL-TRNA GLN AMIDOTRANSFERASE SUBUNIT B MITOCHONDRIAL AND PROKARYOTIC PET112-RELATED"/>
    <property type="match status" value="1"/>
</dbReference>
<dbReference type="Gene3D" id="1.10.150.380">
    <property type="entry name" value="GatB domain, N-terminal subdomain"/>
    <property type="match status" value="1"/>
</dbReference>
<dbReference type="EMBL" id="FLUN01000001">
    <property type="protein sequence ID" value="SBW07194.1"/>
    <property type="molecule type" value="Genomic_DNA"/>
</dbReference>
<dbReference type="SUPFAM" id="SSF89095">
    <property type="entry name" value="GatB/YqeY motif"/>
    <property type="match status" value="1"/>
</dbReference>
<dbReference type="GO" id="GO:0050567">
    <property type="term" value="F:glutaminyl-tRNA synthase (glutamine-hydrolyzing) activity"/>
    <property type="evidence" value="ECO:0007669"/>
    <property type="project" value="UniProtKB-UniRule"/>
</dbReference>
<dbReference type="EC" id="6.3.5.-" evidence="10"/>
<keyword evidence="6 10" id="KW-0648">Protein biosynthesis</keyword>
<keyword evidence="4 10" id="KW-0547">Nucleotide-binding</keyword>
<dbReference type="SMART" id="SM00845">
    <property type="entry name" value="GatB_Yqey"/>
    <property type="match status" value="1"/>
</dbReference>
<dbReference type="GO" id="GO:0070681">
    <property type="term" value="P:glutaminyl-tRNAGln biosynthesis via transamidation"/>
    <property type="evidence" value="ECO:0007669"/>
    <property type="project" value="TreeGrafter"/>
</dbReference>
<comment type="subunit">
    <text evidence="2 10">Heterotrimer of A, B and C subunits.</text>
</comment>
<comment type="function">
    <text evidence="7 10">Allows the formation of correctly charged Asn-tRNA(Asn) or Gln-tRNA(Gln) through the transamidation of misacylated Asp-tRNA(Asn) or Glu-tRNA(Gln) in organisms which lack either or both of asparaginyl-tRNA or glutaminyl-tRNA synthetases. The reaction takes place in the presence of glutamine and ATP through an activated phospho-Asp-tRNA(Asn) or phospho-Glu-tRNA(Gln).</text>
</comment>
<comment type="catalytic activity">
    <reaction evidence="9 10">
        <text>L-glutamyl-tRNA(Gln) + L-glutamine + ATP + H2O = L-glutaminyl-tRNA(Gln) + L-glutamate + ADP + phosphate + H(+)</text>
        <dbReference type="Rhea" id="RHEA:17521"/>
        <dbReference type="Rhea" id="RHEA-COMP:9681"/>
        <dbReference type="Rhea" id="RHEA-COMP:9684"/>
        <dbReference type="ChEBI" id="CHEBI:15377"/>
        <dbReference type="ChEBI" id="CHEBI:15378"/>
        <dbReference type="ChEBI" id="CHEBI:29985"/>
        <dbReference type="ChEBI" id="CHEBI:30616"/>
        <dbReference type="ChEBI" id="CHEBI:43474"/>
        <dbReference type="ChEBI" id="CHEBI:58359"/>
        <dbReference type="ChEBI" id="CHEBI:78520"/>
        <dbReference type="ChEBI" id="CHEBI:78521"/>
        <dbReference type="ChEBI" id="CHEBI:456216"/>
    </reaction>
</comment>
<keyword evidence="3 10" id="KW-0436">Ligase</keyword>
<dbReference type="FunFam" id="1.10.10.410:FF:000001">
    <property type="entry name" value="Aspartyl/glutamyl-tRNA(Asn/Gln) amidotransferase subunit B"/>
    <property type="match status" value="1"/>
</dbReference>
<evidence type="ECO:0000256" key="1">
    <source>
        <dbReference type="ARBA" id="ARBA00005306"/>
    </source>
</evidence>
<dbReference type="InterPro" id="IPR003789">
    <property type="entry name" value="Asn/Gln_tRNA_amidoTrase-B-like"/>
</dbReference>
<evidence type="ECO:0000256" key="3">
    <source>
        <dbReference type="ARBA" id="ARBA00022598"/>
    </source>
</evidence>
<evidence type="ECO:0000256" key="9">
    <source>
        <dbReference type="ARBA" id="ARBA00047913"/>
    </source>
</evidence>
<dbReference type="Pfam" id="PF02637">
    <property type="entry name" value="GatB_Yqey"/>
    <property type="match status" value="1"/>
</dbReference>
<dbReference type="PANTHER" id="PTHR11659:SF0">
    <property type="entry name" value="GLUTAMYL-TRNA(GLN) AMIDOTRANSFERASE SUBUNIT B, MITOCHONDRIAL"/>
    <property type="match status" value="1"/>
</dbReference>
<comment type="catalytic activity">
    <reaction evidence="8 10">
        <text>L-aspartyl-tRNA(Asn) + L-glutamine + ATP + H2O = L-asparaginyl-tRNA(Asn) + L-glutamate + ADP + phosphate + 2 H(+)</text>
        <dbReference type="Rhea" id="RHEA:14513"/>
        <dbReference type="Rhea" id="RHEA-COMP:9674"/>
        <dbReference type="Rhea" id="RHEA-COMP:9677"/>
        <dbReference type="ChEBI" id="CHEBI:15377"/>
        <dbReference type="ChEBI" id="CHEBI:15378"/>
        <dbReference type="ChEBI" id="CHEBI:29985"/>
        <dbReference type="ChEBI" id="CHEBI:30616"/>
        <dbReference type="ChEBI" id="CHEBI:43474"/>
        <dbReference type="ChEBI" id="CHEBI:58359"/>
        <dbReference type="ChEBI" id="CHEBI:78515"/>
        <dbReference type="ChEBI" id="CHEBI:78516"/>
        <dbReference type="ChEBI" id="CHEBI:456216"/>
    </reaction>
</comment>
<dbReference type="GO" id="GO:0016740">
    <property type="term" value="F:transferase activity"/>
    <property type="evidence" value="ECO:0007669"/>
    <property type="project" value="UniProtKB-KW"/>
</dbReference>
<dbReference type="NCBIfam" id="NF004014">
    <property type="entry name" value="PRK05477.1-4"/>
    <property type="match status" value="1"/>
</dbReference>
<dbReference type="InterPro" id="IPR014746">
    <property type="entry name" value="Gln_synth/guanido_kin_cat_dom"/>
</dbReference>
<evidence type="ECO:0000256" key="7">
    <source>
        <dbReference type="ARBA" id="ARBA00024799"/>
    </source>
</evidence>
<evidence type="ECO:0000256" key="2">
    <source>
        <dbReference type="ARBA" id="ARBA00011123"/>
    </source>
</evidence>
<evidence type="ECO:0000256" key="10">
    <source>
        <dbReference type="HAMAP-Rule" id="MF_00121"/>
    </source>
</evidence>
<dbReference type="InterPro" id="IPR023168">
    <property type="entry name" value="GatB_Yqey_C_2"/>
</dbReference>
<dbReference type="AlphaFoldDB" id="A0A212K644"/>
<evidence type="ECO:0000256" key="5">
    <source>
        <dbReference type="ARBA" id="ARBA00022840"/>
    </source>
</evidence>
<organism evidence="12">
    <name type="scientific">uncultured Eubacteriales bacterium</name>
    <dbReference type="NCBI Taxonomy" id="172733"/>
    <lineage>
        <taxon>Bacteria</taxon>
        <taxon>Bacillati</taxon>
        <taxon>Bacillota</taxon>
        <taxon>Clostridia</taxon>
        <taxon>Eubacteriales</taxon>
        <taxon>environmental samples</taxon>
    </lineage>
</organism>
<dbReference type="PROSITE" id="PS01234">
    <property type="entry name" value="GATB"/>
    <property type="match status" value="1"/>
</dbReference>
<gene>
    <name evidence="10 12" type="primary">gatB</name>
    <name evidence="12" type="ORF">KL86CLO1_12270</name>
</gene>
<reference evidence="12" key="1">
    <citation type="submission" date="2016-04" db="EMBL/GenBank/DDBJ databases">
        <authorList>
            <person name="Evans L.H."/>
            <person name="Alamgir A."/>
            <person name="Owens N."/>
            <person name="Weber N.D."/>
            <person name="Virtaneva K."/>
            <person name="Barbian K."/>
            <person name="Babar A."/>
            <person name="Rosenke K."/>
        </authorList>
    </citation>
    <scope>NUCLEOTIDE SEQUENCE</scope>
    <source>
        <strain evidence="12">86</strain>
    </source>
</reference>
<comment type="similarity">
    <text evidence="1 10">Belongs to the GatB/GatE family. GatB subfamily.</text>
</comment>
<keyword evidence="12" id="KW-0808">Transferase</keyword>
<dbReference type="GO" id="GO:0005524">
    <property type="term" value="F:ATP binding"/>
    <property type="evidence" value="ECO:0007669"/>
    <property type="project" value="UniProtKB-KW"/>
</dbReference>
<dbReference type="GO" id="GO:0006412">
    <property type="term" value="P:translation"/>
    <property type="evidence" value="ECO:0007669"/>
    <property type="project" value="UniProtKB-UniRule"/>
</dbReference>
<evidence type="ECO:0000256" key="8">
    <source>
        <dbReference type="ARBA" id="ARBA00047380"/>
    </source>
</evidence>
<dbReference type="InterPro" id="IPR004413">
    <property type="entry name" value="GatB"/>
</dbReference>